<dbReference type="EMBL" id="PGXC01000003">
    <property type="protein sequence ID" value="PKK91239.1"/>
    <property type="molecule type" value="Genomic_DNA"/>
</dbReference>
<gene>
    <name evidence="2" type="ORF">CVV64_05570</name>
</gene>
<dbReference type="SUPFAM" id="SSF54523">
    <property type="entry name" value="Pili subunits"/>
    <property type="match status" value="1"/>
</dbReference>
<protein>
    <recommendedName>
        <fullName evidence="4">Type II secretion system protein GspG C-terminal domain-containing protein</fullName>
    </recommendedName>
</protein>
<dbReference type="Pfam" id="PF07963">
    <property type="entry name" value="N_methyl"/>
    <property type="match status" value="1"/>
</dbReference>
<dbReference type="InterPro" id="IPR011042">
    <property type="entry name" value="6-blade_b-propeller_TolB-like"/>
</dbReference>
<name>A0A2N1PSC0_9BACT</name>
<dbReference type="PANTHER" id="PTHR30093">
    <property type="entry name" value="GENERAL SECRETION PATHWAY PROTEIN G"/>
    <property type="match status" value="1"/>
</dbReference>
<dbReference type="Gene3D" id="3.30.700.10">
    <property type="entry name" value="Glycoprotein, Type 4 Pilin"/>
    <property type="match status" value="1"/>
</dbReference>
<evidence type="ECO:0000313" key="3">
    <source>
        <dbReference type="Proteomes" id="UP000233256"/>
    </source>
</evidence>
<comment type="caution">
    <text evidence="2">The sequence shown here is derived from an EMBL/GenBank/DDBJ whole genome shotgun (WGS) entry which is preliminary data.</text>
</comment>
<dbReference type="InterPro" id="IPR045584">
    <property type="entry name" value="Pilin-like"/>
</dbReference>
<dbReference type="PROSITE" id="PS00409">
    <property type="entry name" value="PROKAR_NTER_METHYL"/>
    <property type="match status" value="1"/>
</dbReference>
<proteinExistence type="predicted"/>
<accession>A0A2N1PSC0</accession>
<organism evidence="2 3">
    <name type="scientific">Candidatus Wallbacteria bacterium HGW-Wallbacteria-1</name>
    <dbReference type="NCBI Taxonomy" id="2013854"/>
    <lineage>
        <taxon>Bacteria</taxon>
        <taxon>Candidatus Walliibacteriota</taxon>
    </lineage>
</organism>
<dbReference type="SUPFAM" id="SSF82171">
    <property type="entry name" value="DPP6 N-terminal domain-like"/>
    <property type="match status" value="1"/>
</dbReference>
<evidence type="ECO:0000313" key="2">
    <source>
        <dbReference type="EMBL" id="PKK91239.1"/>
    </source>
</evidence>
<dbReference type="AlphaFoldDB" id="A0A2N1PSC0"/>
<dbReference type="Gene3D" id="2.120.10.30">
    <property type="entry name" value="TolB, C-terminal domain"/>
    <property type="match status" value="1"/>
</dbReference>
<reference evidence="2 3" key="1">
    <citation type="journal article" date="2017" name="ISME J.">
        <title>Potential for microbial H2 and metal transformations associated with novel bacteria and archaea in deep terrestrial subsurface sediments.</title>
        <authorList>
            <person name="Hernsdorf A.W."/>
            <person name="Amano Y."/>
            <person name="Miyakawa K."/>
            <person name="Ise K."/>
            <person name="Suzuki Y."/>
            <person name="Anantharaman K."/>
            <person name="Probst A."/>
            <person name="Burstein D."/>
            <person name="Thomas B.C."/>
            <person name="Banfield J.F."/>
        </authorList>
    </citation>
    <scope>NUCLEOTIDE SEQUENCE [LARGE SCALE GENOMIC DNA]</scope>
    <source>
        <strain evidence="2">HGW-Wallbacteria-1</strain>
    </source>
</reference>
<dbReference type="NCBIfam" id="TIGR02532">
    <property type="entry name" value="IV_pilin_GFxxxE"/>
    <property type="match status" value="1"/>
</dbReference>
<sequence>MTHFSCRVQSSVQRGFSLIELMIVVAITGILVGVAMPNFVDLMEDARYSKAYDDMHTIMKACLMYHTKESKFPNETDDLLGRYLSKIPVSPWGSDYRIDQFYIICRAPAGELRVPYFNPGMIAFLREGDIFVRDFLSGASMKALTSSGGIDSFCWSRDGYRVYFSRSDSVYSISRNDKSGSEELEFNGGKNVTISNDGIYMAYDSGGDLYIKTVNYKGNVGQPSIPGGTNATWAPNGRFICFNMGNTLCISKVEDGRVTGKIYRGMGGNAPRWSTNSQKIIFRRGGNLFLTSAKRVMEGEQEAEKICSEVADASWIPGSTKILFTQSGTGRVYQFDISSPDQEPSLMFLDARNPVCSPR</sequence>
<keyword evidence="1" id="KW-0812">Transmembrane</keyword>
<feature type="transmembrane region" description="Helical" evidence="1">
    <location>
        <begin position="21"/>
        <end position="40"/>
    </location>
</feature>
<evidence type="ECO:0008006" key="4">
    <source>
        <dbReference type="Google" id="ProtNLM"/>
    </source>
</evidence>
<keyword evidence="1" id="KW-1133">Transmembrane helix</keyword>
<dbReference type="Proteomes" id="UP000233256">
    <property type="component" value="Unassembled WGS sequence"/>
</dbReference>
<keyword evidence="1" id="KW-0472">Membrane</keyword>
<dbReference type="InterPro" id="IPR012902">
    <property type="entry name" value="N_methyl_site"/>
</dbReference>
<evidence type="ECO:0000256" key="1">
    <source>
        <dbReference type="SAM" id="Phobius"/>
    </source>
</evidence>